<evidence type="ECO:0000256" key="1">
    <source>
        <dbReference type="SAM" id="Phobius"/>
    </source>
</evidence>
<keyword evidence="1" id="KW-0812">Transmembrane</keyword>
<dbReference type="Proteomes" id="UP000518681">
    <property type="component" value="Unassembled WGS sequence"/>
</dbReference>
<dbReference type="RefSeq" id="WP_183800947.1">
    <property type="nucleotide sequence ID" value="NZ_JACIII010000013.1"/>
</dbReference>
<sequence length="70" mass="7519">MYEQNDAIRPDSKANNAGDTMKAVGIFALALVVVIAAIAWGLFTTMDRYHDCKAAGHSGVYCVVRDIASN</sequence>
<keyword evidence="1" id="KW-1133">Transmembrane helix</keyword>
<reference evidence="2 3" key="1">
    <citation type="submission" date="2020-08" db="EMBL/GenBank/DDBJ databases">
        <title>Genomic Encyclopedia of Type Strains, Phase IV (KMG-V): Genome sequencing to study the core and pangenomes of soil and plant-associated prokaryotes.</title>
        <authorList>
            <person name="Whitman W."/>
        </authorList>
    </citation>
    <scope>NUCLEOTIDE SEQUENCE [LARGE SCALE GENOMIC DNA]</scope>
    <source>
        <strain evidence="2 3">SEMIA 4013</strain>
    </source>
</reference>
<evidence type="ECO:0000313" key="2">
    <source>
        <dbReference type="EMBL" id="MBB6204424.1"/>
    </source>
</evidence>
<evidence type="ECO:0000313" key="3">
    <source>
        <dbReference type="Proteomes" id="UP000518681"/>
    </source>
</evidence>
<accession>A0AAW3V0K2</accession>
<comment type="caution">
    <text evidence="2">The sequence shown here is derived from an EMBL/GenBank/DDBJ whole genome shotgun (WGS) entry which is preliminary data.</text>
</comment>
<keyword evidence="1" id="KW-0472">Membrane</keyword>
<dbReference type="EMBL" id="JACIIK010000009">
    <property type="protein sequence ID" value="MBB6204424.1"/>
    <property type="molecule type" value="Genomic_DNA"/>
</dbReference>
<feature type="transmembrane region" description="Helical" evidence="1">
    <location>
        <begin position="23"/>
        <end position="43"/>
    </location>
</feature>
<gene>
    <name evidence="2" type="ORF">GGD69_005318</name>
</gene>
<dbReference type="AlphaFoldDB" id="A0AAW3V0K2"/>
<protein>
    <submittedName>
        <fullName evidence="2">Uncharacterized protein</fullName>
    </submittedName>
</protein>
<name>A0AAW3V0K2_9BURK</name>
<organism evidence="2 3">
    <name type="scientific">Paraburkholderia fungorum</name>
    <dbReference type="NCBI Taxonomy" id="134537"/>
    <lineage>
        <taxon>Bacteria</taxon>
        <taxon>Pseudomonadati</taxon>
        <taxon>Pseudomonadota</taxon>
        <taxon>Betaproteobacteria</taxon>
        <taxon>Burkholderiales</taxon>
        <taxon>Burkholderiaceae</taxon>
        <taxon>Paraburkholderia</taxon>
    </lineage>
</organism>
<proteinExistence type="predicted"/>